<accession>A0A238H5M5</accession>
<reference evidence="1 2" key="1">
    <citation type="submission" date="2017-04" db="EMBL/GenBank/DDBJ databases">
        <authorList>
            <person name="Afonso C.L."/>
            <person name="Miller P.J."/>
            <person name="Scott M.A."/>
            <person name="Spackman E."/>
            <person name="Goraichik I."/>
            <person name="Dimitrov K.M."/>
            <person name="Suarez D.L."/>
            <person name="Swayne D.E."/>
        </authorList>
    </citation>
    <scope>NUCLEOTIDE SEQUENCE [LARGE SCALE GENOMIC DNA]</scope>
    <source>
        <strain evidence="1">LMG 28154</strain>
    </source>
</reference>
<gene>
    <name evidence="1" type="ORF">BSIN_3393</name>
</gene>
<proteinExistence type="predicted"/>
<sequence length="52" mass="5699">MKNLPAAYTVEIDGKEYPGTSPTCDLTFEHAGTYDVTVKAFPMLDAIFTLTI</sequence>
<name>A0A238H5M5_9BURK</name>
<dbReference type="EMBL" id="FXAN01000053">
    <property type="protein sequence ID" value="SMG00323.1"/>
    <property type="molecule type" value="Genomic_DNA"/>
</dbReference>
<evidence type="ECO:0000313" key="1">
    <source>
        <dbReference type="EMBL" id="SMG00323.1"/>
    </source>
</evidence>
<dbReference type="Proteomes" id="UP000198460">
    <property type="component" value="Unassembled WGS sequence"/>
</dbReference>
<evidence type="ECO:0000313" key="2">
    <source>
        <dbReference type="Proteomes" id="UP000198460"/>
    </source>
</evidence>
<dbReference type="AlphaFoldDB" id="A0A238H5M5"/>
<organism evidence="1 2">
    <name type="scientific">Burkholderia singularis</name>
    <dbReference type="NCBI Taxonomy" id="1503053"/>
    <lineage>
        <taxon>Bacteria</taxon>
        <taxon>Pseudomonadati</taxon>
        <taxon>Pseudomonadota</taxon>
        <taxon>Betaproteobacteria</taxon>
        <taxon>Burkholderiales</taxon>
        <taxon>Burkholderiaceae</taxon>
        <taxon>Burkholderia</taxon>
        <taxon>pseudomallei group</taxon>
    </lineage>
</organism>
<protein>
    <submittedName>
        <fullName evidence="1">Uncharacterized protein</fullName>
    </submittedName>
</protein>